<sequence length="136" mass="14179">MGRPGGGEERGVDRAAGGGALWPTEDLGRDAGSGVGRRWGNLCGNKQTREVLGTRHPDLCIGDPGDRRTSGRVTCRACGWSPFGQEVPGLEINFSLRGLVDGLHFGTLRLPGGALPLGASSGRNGKFRPETGEIGL</sequence>
<dbReference type="AlphaFoldDB" id="A0AAV7QWR8"/>
<dbReference type="Proteomes" id="UP001066276">
    <property type="component" value="Chromosome 6"/>
</dbReference>
<accession>A0AAV7QWR8</accession>
<evidence type="ECO:0000313" key="2">
    <source>
        <dbReference type="EMBL" id="KAJ1144249.1"/>
    </source>
</evidence>
<protein>
    <submittedName>
        <fullName evidence="2">Uncharacterized protein</fullName>
    </submittedName>
</protein>
<organism evidence="2 3">
    <name type="scientific">Pleurodeles waltl</name>
    <name type="common">Iberian ribbed newt</name>
    <dbReference type="NCBI Taxonomy" id="8319"/>
    <lineage>
        <taxon>Eukaryota</taxon>
        <taxon>Metazoa</taxon>
        <taxon>Chordata</taxon>
        <taxon>Craniata</taxon>
        <taxon>Vertebrata</taxon>
        <taxon>Euteleostomi</taxon>
        <taxon>Amphibia</taxon>
        <taxon>Batrachia</taxon>
        <taxon>Caudata</taxon>
        <taxon>Salamandroidea</taxon>
        <taxon>Salamandridae</taxon>
        <taxon>Pleurodelinae</taxon>
        <taxon>Pleurodeles</taxon>
    </lineage>
</organism>
<feature type="region of interest" description="Disordered" evidence="1">
    <location>
        <begin position="1"/>
        <end position="38"/>
    </location>
</feature>
<comment type="caution">
    <text evidence="2">The sequence shown here is derived from an EMBL/GenBank/DDBJ whole genome shotgun (WGS) entry which is preliminary data.</text>
</comment>
<feature type="compositionally biased region" description="Basic and acidic residues" evidence="1">
    <location>
        <begin position="1"/>
        <end position="13"/>
    </location>
</feature>
<dbReference type="EMBL" id="JANPWB010000010">
    <property type="protein sequence ID" value="KAJ1144249.1"/>
    <property type="molecule type" value="Genomic_DNA"/>
</dbReference>
<gene>
    <name evidence="2" type="ORF">NDU88_010550</name>
</gene>
<reference evidence="2" key="1">
    <citation type="journal article" date="2022" name="bioRxiv">
        <title>Sequencing and chromosome-scale assembly of the giantPleurodeles waltlgenome.</title>
        <authorList>
            <person name="Brown T."/>
            <person name="Elewa A."/>
            <person name="Iarovenko S."/>
            <person name="Subramanian E."/>
            <person name="Araus A.J."/>
            <person name="Petzold A."/>
            <person name="Susuki M."/>
            <person name="Suzuki K.-i.T."/>
            <person name="Hayashi T."/>
            <person name="Toyoda A."/>
            <person name="Oliveira C."/>
            <person name="Osipova E."/>
            <person name="Leigh N.D."/>
            <person name="Simon A."/>
            <person name="Yun M.H."/>
        </authorList>
    </citation>
    <scope>NUCLEOTIDE SEQUENCE</scope>
    <source>
        <strain evidence="2">20211129_DDA</strain>
        <tissue evidence="2">Liver</tissue>
    </source>
</reference>
<name>A0AAV7QWR8_PLEWA</name>
<keyword evidence="3" id="KW-1185">Reference proteome</keyword>
<evidence type="ECO:0000313" key="3">
    <source>
        <dbReference type="Proteomes" id="UP001066276"/>
    </source>
</evidence>
<proteinExistence type="predicted"/>
<evidence type="ECO:0000256" key="1">
    <source>
        <dbReference type="SAM" id="MobiDB-lite"/>
    </source>
</evidence>